<evidence type="ECO:0000256" key="8">
    <source>
        <dbReference type="RuleBase" id="RU363041"/>
    </source>
</evidence>
<keyword evidence="4 8" id="KW-1003">Cell membrane</keyword>
<sequence>MHSMIVFTVAFLASLLSSMSGAGAAMLTTPVWLSLGFPLPVAIASNQMNGAAWTLIAARNYLRGRVLDWPLIRLMVCFGLGGAYVGTLVMRNVDEQILKRAIGLIIIALVAAVGLNPSLGRSEAEPRLSRRTTGALAFPLGVYESFFGSGNGLFTSFLLSKARGFPLLTALGYYYVIAFFWNCFAVAVYAGAGFADRRLMVPSTAGAMLGAYFGSRVGRRTGYRLVRTLFLALGGVLGLKLALGW</sequence>
<organism evidence="10 11">
    <name type="scientific">Oryzomonas rubra</name>
    <dbReference type="NCBI Taxonomy" id="2509454"/>
    <lineage>
        <taxon>Bacteria</taxon>
        <taxon>Pseudomonadati</taxon>
        <taxon>Thermodesulfobacteriota</taxon>
        <taxon>Desulfuromonadia</taxon>
        <taxon>Geobacterales</taxon>
        <taxon>Geobacteraceae</taxon>
        <taxon>Oryzomonas</taxon>
    </lineage>
</organism>
<feature type="chain" id="PRO_5023110961" description="Probable membrane transporter protein" evidence="9">
    <location>
        <begin position="25"/>
        <end position="245"/>
    </location>
</feature>
<keyword evidence="11" id="KW-1185">Reference proteome</keyword>
<evidence type="ECO:0000256" key="1">
    <source>
        <dbReference type="ARBA" id="ARBA00004651"/>
    </source>
</evidence>
<evidence type="ECO:0000256" key="2">
    <source>
        <dbReference type="ARBA" id="ARBA00009142"/>
    </source>
</evidence>
<feature type="transmembrane region" description="Helical" evidence="8">
    <location>
        <begin position="140"/>
        <end position="159"/>
    </location>
</feature>
<name>A0A5A9XGZ3_9BACT</name>
<evidence type="ECO:0000256" key="4">
    <source>
        <dbReference type="ARBA" id="ARBA00022475"/>
    </source>
</evidence>
<keyword evidence="7 8" id="KW-0472">Membrane</keyword>
<gene>
    <name evidence="10" type="ORF">ET418_07725</name>
</gene>
<evidence type="ECO:0000256" key="7">
    <source>
        <dbReference type="ARBA" id="ARBA00023136"/>
    </source>
</evidence>
<dbReference type="RefSeq" id="WP_149307028.1">
    <property type="nucleotide sequence ID" value="NZ_SRSD01000004.1"/>
</dbReference>
<comment type="subcellular location">
    <subcellularLocation>
        <location evidence="1 8">Cell membrane</location>
        <topology evidence="1 8">Multi-pass membrane protein</topology>
    </subcellularLocation>
</comment>
<keyword evidence="6 8" id="KW-1133">Transmembrane helix</keyword>
<comment type="caution">
    <text evidence="10">The sequence shown here is derived from an EMBL/GenBank/DDBJ whole genome shotgun (WGS) entry which is preliminary data.</text>
</comment>
<evidence type="ECO:0000313" key="10">
    <source>
        <dbReference type="EMBL" id="KAA0892090.1"/>
    </source>
</evidence>
<dbReference type="Proteomes" id="UP000324298">
    <property type="component" value="Unassembled WGS sequence"/>
</dbReference>
<keyword evidence="5 8" id="KW-0812">Transmembrane</keyword>
<keyword evidence="9" id="KW-0732">Signal</keyword>
<evidence type="ECO:0000313" key="11">
    <source>
        <dbReference type="Proteomes" id="UP000324298"/>
    </source>
</evidence>
<comment type="similarity">
    <text evidence="2 8">Belongs to the 4-toluene sulfonate uptake permease (TSUP) (TC 2.A.102) family.</text>
</comment>
<feature type="transmembrane region" description="Helical" evidence="8">
    <location>
        <begin position="226"/>
        <end position="243"/>
    </location>
</feature>
<dbReference type="InterPro" id="IPR002781">
    <property type="entry name" value="TM_pro_TauE-like"/>
</dbReference>
<feature type="transmembrane region" description="Helical" evidence="8">
    <location>
        <begin position="171"/>
        <end position="192"/>
    </location>
</feature>
<dbReference type="PANTHER" id="PTHR30269">
    <property type="entry name" value="TRANSMEMBRANE PROTEIN YFCA"/>
    <property type="match status" value="1"/>
</dbReference>
<evidence type="ECO:0000256" key="6">
    <source>
        <dbReference type="ARBA" id="ARBA00022989"/>
    </source>
</evidence>
<dbReference type="EMBL" id="SRSD01000004">
    <property type="protein sequence ID" value="KAA0892090.1"/>
    <property type="molecule type" value="Genomic_DNA"/>
</dbReference>
<proteinExistence type="inferred from homology"/>
<dbReference type="AlphaFoldDB" id="A0A5A9XGZ3"/>
<dbReference type="PANTHER" id="PTHR30269:SF0">
    <property type="entry name" value="MEMBRANE TRANSPORTER PROTEIN YFCA-RELATED"/>
    <property type="match status" value="1"/>
</dbReference>
<feature type="signal peptide" evidence="9">
    <location>
        <begin position="1"/>
        <end position="24"/>
    </location>
</feature>
<evidence type="ECO:0000256" key="5">
    <source>
        <dbReference type="ARBA" id="ARBA00022692"/>
    </source>
</evidence>
<dbReference type="OrthoDB" id="5402228at2"/>
<feature type="transmembrane region" description="Helical" evidence="8">
    <location>
        <begin position="71"/>
        <end position="89"/>
    </location>
</feature>
<dbReference type="InterPro" id="IPR052017">
    <property type="entry name" value="TSUP"/>
</dbReference>
<dbReference type="Pfam" id="PF01925">
    <property type="entry name" value="TauE"/>
    <property type="match status" value="1"/>
</dbReference>
<accession>A0A5A9XGZ3</accession>
<evidence type="ECO:0000256" key="3">
    <source>
        <dbReference type="ARBA" id="ARBA00022448"/>
    </source>
</evidence>
<protein>
    <recommendedName>
        <fullName evidence="8">Probable membrane transporter protein</fullName>
    </recommendedName>
</protein>
<reference evidence="10 11" key="1">
    <citation type="submission" date="2019-04" db="EMBL/GenBank/DDBJ databases">
        <title>Geobacter ruber sp. nov., ferric-reducing bacteria isolated from paddy soil.</title>
        <authorList>
            <person name="Xu Z."/>
            <person name="Masuda Y."/>
            <person name="Itoh H."/>
            <person name="Senoo K."/>
        </authorList>
    </citation>
    <scope>NUCLEOTIDE SEQUENCE [LARGE SCALE GENOMIC DNA]</scope>
    <source>
        <strain evidence="10 11">Red88</strain>
    </source>
</reference>
<dbReference type="GO" id="GO:0005886">
    <property type="term" value="C:plasma membrane"/>
    <property type="evidence" value="ECO:0007669"/>
    <property type="project" value="UniProtKB-SubCell"/>
</dbReference>
<keyword evidence="3" id="KW-0813">Transport</keyword>
<evidence type="ECO:0000256" key="9">
    <source>
        <dbReference type="SAM" id="SignalP"/>
    </source>
</evidence>
<feature type="transmembrane region" description="Helical" evidence="8">
    <location>
        <begin position="101"/>
        <end position="120"/>
    </location>
</feature>